<name>A0ABR4AAX8_9LECA</name>
<feature type="region of interest" description="Disordered" evidence="1">
    <location>
        <begin position="73"/>
        <end position="95"/>
    </location>
</feature>
<gene>
    <name evidence="3" type="ORF">N7G274_004093</name>
</gene>
<accession>A0ABR4AAX8</accession>
<dbReference type="EMBL" id="JBEFKJ010000012">
    <property type="protein sequence ID" value="KAL2043034.1"/>
    <property type="molecule type" value="Genomic_DNA"/>
</dbReference>
<dbReference type="Proteomes" id="UP001590950">
    <property type="component" value="Unassembled WGS sequence"/>
</dbReference>
<evidence type="ECO:0000256" key="2">
    <source>
        <dbReference type="SAM" id="SignalP"/>
    </source>
</evidence>
<reference evidence="3 4" key="1">
    <citation type="submission" date="2024-09" db="EMBL/GenBank/DDBJ databases">
        <title>Rethinking Asexuality: The Enigmatic Case of Functional Sexual Genes in Lepraria (Stereocaulaceae).</title>
        <authorList>
            <person name="Doellman M."/>
            <person name="Sun Y."/>
            <person name="Barcenas-Pena A."/>
            <person name="Lumbsch H.T."/>
            <person name="Grewe F."/>
        </authorList>
    </citation>
    <scope>NUCLEOTIDE SEQUENCE [LARGE SCALE GENOMIC DNA]</scope>
    <source>
        <strain evidence="3 4">Mercado 3170</strain>
    </source>
</reference>
<feature type="chain" id="PRO_5047483480" evidence="2">
    <location>
        <begin position="24"/>
        <end position="419"/>
    </location>
</feature>
<sequence length="419" mass="43874">MAAVKCLLPLLGLLILLARLIKAAPQAEGIVQLEARDTIPPPPAITIGGYHYVPGIDIDVESLTVPPPPAIETMIKDPVNPRKLDDSDNDASFTAPPPPTIQNGGLHFAPVPPAPSSTDAFTAPPATLMTTMLDRPSITNTGMGQLITPHVPVLTVGPLPLSSSFVPSASGVSFAAQISSHQTTPSSRSQFEKRQILVSSLSPVPPIKTAPFSSLSRPNICCSTFYTPTTVTACYTTLSSLGAPVTPITVNDQSVIFSSKYGYELAPTSNSVETLTTFFVAPLHDLHPGIKPTGKVLAVVCKSRRVGCTSESEFWQVTVKEMYSVSVTTIASEATLTGPTNAVAGDSTNIAVAGTKTSAVTFSKMVKTTRPDTGLGLRQGVTVATESSRDITSATATVLQATTRTVTFPRTSATGFLNV</sequence>
<evidence type="ECO:0000313" key="4">
    <source>
        <dbReference type="Proteomes" id="UP001590950"/>
    </source>
</evidence>
<keyword evidence="2" id="KW-0732">Signal</keyword>
<organism evidence="3 4">
    <name type="scientific">Stereocaulon virgatum</name>
    <dbReference type="NCBI Taxonomy" id="373712"/>
    <lineage>
        <taxon>Eukaryota</taxon>
        <taxon>Fungi</taxon>
        <taxon>Dikarya</taxon>
        <taxon>Ascomycota</taxon>
        <taxon>Pezizomycotina</taxon>
        <taxon>Lecanoromycetes</taxon>
        <taxon>OSLEUM clade</taxon>
        <taxon>Lecanoromycetidae</taxon>
        <taxon>Lecanorales</taxon>
        <taxon>Lecanorineae</taxon>
        <taxon>Stereocaulaceae</taxon>
        <taxon>Stereocaulon</taxon>
    </lineage>
</organism>
<protein>
    <submittedName>
        <fullName evidence="3">Uncharacterized protein</fullName>
    </submittedName>
</protein>
<feature type="signal peptide" evidence="2">
    <location>
        <begin position="1"/>
        <end position="23"/>
    </location>
</feature>
<keyword evidence="4" id="KW-1185">Reference proteome</keyword>
<evidence type="ECO:0000313" key="3">
    <source>
        <dbReference type="EMBL" id="KAL2043034.1"/>
    </source>
</evidence>
<proteinExistence type="predicted"/>
<evidence type="ECO:0000256" key="1">
    <source>
        <dbReference type="SAM" id="MobiDB-lite"/>
    </source>
</evidence>
<comment type="caution">
    <text evidence="3">The sequence shown here is derived from an EMBL/GenBank/DDBJ whole genome shotgun (WGS) entry which is preliminary data.</text>
</comment>